<keyword evidence="1" id="KW-0479">Metal-binding</keyword>
<evidence type="ECO:0000256" key="2">
    <source>
        <dbReference type="ARBA" id="ARBA00022833"/>
    </source>
</evidence>
<dbReference type="SMART" id="SM00066">
    <property type="entry name" value="GAL4"/>
    <property type="match status" value="1"/>
</dbReference>
<organism evidence="9 10">
    <name type="scientific">Exophiala oligosperma</name>
    <dbReference type="NCBI Taxonomy" id="215243"/>
    <lineage>
        <taxon>Eukaryota</taxon>
        <taxon>Fungi</taxon>
        <taxon>Dikarya</taxon>
        <taxon>Ascomycota</taxon>
        <taxon>Pezizomycotina</taxon>
        <taxon>Eurotiomycetes</taxon>
        <taxon>Chaetothyriomycetidae</taxon>
        <taxon>Chaetothyriales</taxon>
        <taxon>Herpotrichiellaceae</taxon>
        <taxon>Exophiala</taxon>
    </lineage>
</organism>
<evidence type="ECO:0000256" key="1">
    <source>
        <dbReference type="ARBA" id="ARBA00022723"/>
    </source>
</evidence>
<name>A0A0D2DYD5_9EURO</name>
<sequence length="818" mass="90786">MSDTTTSQLLPPGAPKRPRPVISCLICRRKKLKCNRLHPCQQCIKVGRPTACIYQDGQEPELNAAYLQGHPSKRRRFESLFVDIANGETASAAAAAAPQAASRGGGGGGVIEDLLARVARLENALFAQESRSDAMERLLVTSATVNIKSDNNLDQQIHTPAVTTNLSYQFPDACRFLANLPNNPGLAKLRTDLQTIHLTVERNNHKVLFDQDSTRATPDGYHHQPDVLELPPLHICEKLATLYFDNMEHCFRILHAPTFMRQLRILFADDGGEQACGLGFIPQLVGVLLVGASIGTHEECEIGASTSMLHPSRVLKFMRDFLDKVQPRQRYLLPVLQVKMLTLVCHWSYLGRLDDLIRMNGEILRDALIMVLNEDPSRQSGIGVFEGELRRRLWMTVVEIDLMLCILCKIPCMVPPYTSKPPRNINDDEIYDGIQVLPESRPVEEWTDGLCQHMLSKSFPLRLMACRQMDGTSRISFEDLRVFTRDLEKILQELPSPLRFTYQGDQASKTPPRLLARMELDFSIRRPLMHLYTCFVASSDAHDVSQECTDGFLQSCLMITTFQDLFDPRYSEIDVPRPEGYWDFFHNLYRNELVQAILGLCLGIKGLGSTASSSSAASMDPVTTTIAHQATTPTTTATTTPGGGDDNGHHTQSRCSPGYTKSNLIHSVLDTLEPMKLRISHPGANFKDIAYFTVVLTSLLPATTPETNPPPLPPPPPPPLPPPQTELSKESNTQTALEELARECLDQLRKDNVPVVMPLGSNHSQPQSQPRAAATTTVINNTSQEYGGDEGHSYDSVWCGFPALDLFEPPTGGTTYLA</sequence>
<dbReference type="VEuPathDB" id="FungiDB:PV06_00717"/>
<evidence type="ECO:0000313" key="9">
    <source>
        <dbReference type="EMBL" id="KIW48098.1"/>
    </source>
</evidence>
<dbReference type="InterPro" id="IPR036864">
    <property type="entry name" value="Zn2-C6_fun-type_DNA-bd_sf"/>
</dbReference>
<dbReference type="STRING" id="215243.A0A0D2DYD5"/>
<dbReference type="Pfam" id="PF04082">
    <property type="entry name" value="Fungal_trans"/>
    <property type="match status" value="1"/>
</dbReference>
<evidence type="ECO:0000259" key="8">
    <source>
        <dbReference type="PROSITE" id="PS50048"/>
    </source>
</evidence>
<keyword evidence="2" id="KW-0862">Zinc</keyword>
<keyword evidence="6" id="KW-0539">Nucleus</keyword>
<dbReference type="PROSITE" id="PS50048">
    <property type="entry name" value="ZN2_CY6_FUNGAL_2"/>
    <property type="match status" value="1"/>
</dbReference>
<dbReference type="Gene3D" id="4.10.240.10">
    <property type="entry name" value="Zn(2)-C6 fungal-type DNA-binding domain"/>
    <property type="match status" value="1"/>
</dbReference>
<protein>
    <recommendedName>
        <fullName evidence="8">Zn(2)-C6 fungal-type domain-containing protein</fullName>
    </recommendedName>
</protein>
<dbReference type="EMBL" id="KN847332">
    <property type="protein sequence ID" value="KIW48098.1"/>
    <property type="molecule type" value="Genomic_DNA"/>
</dbReference>
<proteinExistence type="predicted"/>
<dbReference type="InterPro" id="IPR001138">
    <property type="entry name" value="Zn2Cys6_DnaBD"/>
</dbReference>
<dbReference type="CDD" id="cd12148">
    <property type="entry name" value="fungal_TF_MHR"/>
    <property type="match status" value="1"/>
</dbReference>
<evidence type="ECO:0000256" key="5">
    <source>
        <dbReference type="ARBA" id="ARBA00023163"/>
    </source>
</evidence>
<dbReference type="InterPro" id="IPR007219">
    <property type="entry name" value="XnlR_reg_dom"/>
</dbReference>
<dbReference type="GeneID" id="27352791"/>
<dbReference type="PANTHER" id="PTHR31944">
    <property type="entry name" value="HEME-RESPONSIVE ZINC FINGER TRANSCRIPTION FACTOR HAP1"/>
    <property type="match status" value="1"/>
</dbReference>
<dbReference type="AlphaFoldDB" id="A0A0D2DYD5"/>
<feature type="compositionally biased region" description="Pro residues" evidence="7">
    <location>
        <begin position="707"/>
        <end position="724"/>
    </location>
</feature>
<feature type="compositionally biased region" description="Low complexity" evidence="7">
    <location>
        <begin position="629"/>
        <end position="640"/>
    </location>
</feature>
<dbReference type="Proteomes" id="UP000053342">
    <property type="component" value="Unassembled WGS sequence"/>
</dbReference>
<accession>A0A0D2DYD5</accession>
<dbReference type="Pfam" id="PF00172">
    <property type="entry name" value="Zn_clus"/>
    <property type="match status" value="1"/>
</dbReference>
<dbReference type="CDD" id="cd00067">
    <property type="entry name" value="GAL4"/>
    <property type="match status" value="1"/>
</dbReference>
<dbReference type="GO" id="GO:0008270">
    <property type="term" value="F:zinc ion binding"/>
    <property type="evidence" value="ECO:0007669"/>
    <property type="project" value="InterPro"/>
</dbReference>
<reference evidence="9 10" key="1">
    <citation type="submission" date="2015-01" db="EMBL/GenBank/DDBJ databases">
        <title>The Genome Sequence of Exophiala oligosperma CBS72588.</title>
        <authorList>
            <consortium name="The Broad Institute Genomics Platform"/>
            <person name="Cuomo C."/>
            <person name="de Hoog S."/>
            <person name="Gorbushina A."/>
            <person name="Stielow B."/>
            <person name="Teixiera M."/>
            <person name="Abouelleil A."/>
            <person name="Chapman S.B."/>
            <person name="Priest M."/>
            <person name="Young S.K."/>
            <person name="Wortman J."/>
            <person name="Nusbaum C."/>
            <person name="Birren B."/>
        </authorList>
    </citation>
    <scope>NUCLEOTIDE SEQUENCE [LARGE SCALE GENOMIC DNA]</scope>
    <source>
        <strain evidence="9 10">CBS 72588</strain>
    </source>
</reference>
<keyword evidence="3" id="KW-0805">Transcription regulation</keyword>
<evidence type="ECO:0000256" key="7">
    <source>
        <dbReference type="SAM" id="MobiDB-lite"/>
    </source>
</evidence>
<feature type="domain" description="Zn(2)-C6 fungal-type" evidence="8">
    <location>
        <begin position="23"/>
        <end position="54"/>
    </location>
</feature>
<dbReference type="SUPFAM" id="SSF57701">
    <property type="entry name" value="Zn2/Cys6 DNA-binding domain"/>
    <property type="match status" value="1"/>
</dbReference>
<evidence type="ECO:0000256" key="6">
    <source>
        <dbReference type="ARBA" id="ARBA00023242"/>
    </source>
</evidence>
<dbReference type="OrthoDB" id="5414787at2759"/>
<dbReference type="GO" id="GO:0001228">
    <property type="term" value="F:DNA-binding transcription activator activity, RNA polymerase II-specific"/>
    <property type="evidence" value="ECO:0007669"/>
    <property type="project" value="TreeGrafter"/>
</dbReference>
<dbReference type="HOGENOM" id="CLU_007091_0_2_1"/>
<dbReference type="PROSITE" id="PS00463">
    <property type="entry name" value="ZN2_CY6_FUNGAL_1"/>
    <property type="match status" value="1"/>
</dbReference>
<dbReference type="GO" id="GO:0005634">
    <property type="term" value="C:nucleus"/>
    <property type="evidence" value="ECO:0007669"/>
    <property type="project" value="TreeGrafter"/>
</dbReference>
<evidence type="ECO:0000256" key="4">
    <source>
        <dbReference type="ARBA" id="ARBA00023125"/>
    </source>
</evidence>
<dbReference type="PANTHER" id="PTHR31944:SF131">
    <property type="entry name" value="HEME-RESPONSIVE ZINC FINGER TRANSCRIPTION FACTOR HAP1"/>
    <property type="match status" value="1"/>
</dbReference>
<evidence type="ECO:0000313" key="10">
    <source>
        <dbReference type="Proteomes" id="UP000053342"/>
    </source>
</evidence>
<feature type="region of interest" description="Disordered" evidence="7">
    <location>
        <begin position="629"/>
        <end position="658"/>
    </location>
</feature>
<keyword evidence="5" id="KW-0804">Transcription</keyword>
<dbReference type="RefSeq" id="XP_016268314.1">
    <property type="nucleotide sequence ID" value="XM_016401261.1"/>
</dbReference>
<evidence type="ECO:0000256" key="3">
    <source>
        <dbReference type="ARBA" id="ARBA00023015"/>
    </source>
</evidence>
<dbReference type="InterPro" id="IPR051430">
    <property type="entry name" value="Fungal_TF_Env_Response"/>
</dbReference>
<gene>
    <name evidence="9" type="ORF">PV06_00717</name>
</gene>
<dbReference type="GO" id="GO:0000978">
    <property type="term" value="F:RNA polymerase II cis-regulatory region sequence-specific DNA binding"/>
    <property type="evidence" value="ECO:0007669"/>
    <property type="project" value="TreeGrafter"/>
</dbReference>
<dbReference type="GO" id="GO:0006351">
    <property type="term" value="P:DNA-templated transcription"/>
    <property type="evidence" value="ECO:0007669"/>
    <property type="project" value="InterPro"/>
</dbReference>
<feature type="region of interest" description="Disordered" evidence="7">
    <location>
        <begin position="702"/>
        <end position="732"/>
    </location>
</feature>
<keyword evidence="4" id="KW-0238">DNA-binding</keyword>
<keyword evidence="10" id="KW-1185">Reference proteome</keyword>